<feature type="region of interest" description="Disordered" evidence="1">
    <location>
        <begin position="1"/>
        <end position="80"/>
    </location>
</feature>
<feature type="domain" description="HNH nuclease" evidence="2">
    <location>
        <begin position="85"/>
        <end position="130"/>
    </location>
</feature>
<dbReference type="Pfam" id="PF13392">
    <property type="entry name" value="HNH_3"/>
    <property type="match status" value="1"/>
</dbReference>
<evidence type="ECO:0000313" key="3">
    <source>
        <dbReference type="EMBL" id="SVD75597.1"/>
    </source>
</evidence>
<feature type="compositionally biased region" description="Low complexity" evidence="1">
    <location>
        <begin position="43"/>
        <end position="58"/>
    </location>
</feature>
<feature type="compositionally biased region" description="Basic and acidic residues" evidence="1">
    <location>
        <begin position="102"/>
        <end position="117"/>
    </location>
</feature>
<organism evidence="3">
    <name type="scientific">marine metagenome</name>
    <dbReference type="NCBI Taxonomy" id="408172"/>
    <lineage>
        <taxon>unclassified sequences</taxon>
        <taxon>metagenomes</taxon>
        <taxon>ecological metagenomes</taxon>
    </lineage>
</organism>
<proteinExistence type="predicted"/>
<accession>A0A382XWV6</accession>
<dbReference type="EMBL" id="UINC01171174">
    <property type="protein sequence ID" value="SVD75597.1"/>
    <property type="molecule type" value="Genomic_DNA"/>
</dbReference>
<feature type="compositionally biased region" description="Polar residues" evidence="1">
    <location>
        <begin position="64"/>
        <end position="74"/>
    </location>
</feature>
<feature type="compositionally biased region" description="Low complexity" evidence="1">
    <location>
        <begin position="9"/>
        <end position="36"/>
    </location>
</feature>
<dbReference type="InterPro" id="IPR003615">
    <property type="entry name" value="HNH_nuc"/>
</dbReference>
<dbReference type="AlphaFoldDB" id="A0A382XWV6"/>
<reference evidence="3" key="1">
    <citation type="submission" date="2018-05" db="EMBL/GenBank/DDBJ databases">
        <authorList>
            <person name="Lanie J.A."/>
            <person name="Ng W.-L."/>
            <person name="Kazmierczak K.M."/>
            <person name="Andrzejewski T.M."/>
            <person name="Davidsen T.M."/>
            <person name="Wayne K.J."/>
            <person name="Tettelin H."/>
            <person name="Glass J.I."/>
            <person name="Rusch D."/>
            <person name="Podicherti R."/>
            <person name="Tsui H.-C.T."/>
            <person name="Winkler M.E."/>
        </authorList>
    </citation>
    <scope>NUCLEOTIDE SEQUENCE</scope>
</reference>
<dbReference type="Gene3D" id="3.90.75.20">
    <property type="match status" value="1"/>
</dbReference>
<protein>
    <recommendedName>
        <fullName evidence="2">HNH nuclease domain-containing protein</fullName>
    </recommendedName>
</protein>
<dbReference type="InterPro" id="IPR044925">
    <property type="entry name" value="His-Me_finger_sf"/>
</dbReference>
<evidence type="ECO:0000256" key="1">
    <source>
        <dbReference type="SAM" id="MobiDB-lite"/>
    </source>
</evidence>
<name>A0A382XWV6_9ZZZZ</name>
<feature type="region of interest" description="Disordered" evidence="1">
    <location>
        <begin position="95"/>
        <end position="121"/>
    </location>
</feature>
<sequence>MTYKRSYSRNRYSSSGSSRRRYSGSSRRSYTPTRSSSSRRRYSGSSRRSNTPTRSRSSYGKNRGFSTRNRNGYSQYYDRKSGSWKFTHRRVAEKKLGGRIRPGYEVHHKNHNKRDNRPSNLTVLPRSVHRAIHARKGLRRIFKRWRK</sequence>
<dbReference type="SUPFAM" id="SSF54060">
    <property type="entry name" value="His-Me finger endonucleases"/>
    <property type="match status" value="1"/>
</dbReference>
<evidence type="ECO:0000259" key="2">
    <source>
        <dbReference type="Pfam" id="PF13392"/>
    </source>
</evidence>
<gene>
    <name evidence="3" type="ORF">METZ01_LOCUS428451</name>
</gene>